<accession>A0A0C9TZ65</accession>
<dbReference type="Proteomes" id="UP000053647">
    <property type="component" value="Unassembled WGS sequence"/>
</dbReference>
<sequence>MITRHSGLSVEGVLLPKLDEFYERLVEWDGDLPAGLIDKLQELRDTLQGGAKGTPFSKVEYSTFQKLNISHGLLDLSDAKKQETEGLGQAEPPACTIPMHMTQRLIHLVRDHVSMAARPDVLINVILLRLVSVMRSDDMEVNIVPGIDIPPTTFHQDSGNHSFSGAVDFFVVKNPVLWTSCYLVDPVISSLDRLAKGFVVFAAKRESFKDTFPQAAVAAASFCEIKHLSTIRGCVTSGERWLFFVYEKNLDGGPRGVVRTSLIFELERELNGLALILGLLRDWADNATESHLSFFTHLV</sequence>
<dbReference type="HOGENOM" id="CLU_064123_0_0_1"/>
<protein>
    <submittedName>
        <fullName evidence="1">Uncharacterized protein</fullName>
    </submittedName>
</protein>
<organism evidence="1 2">
    <name type="scientific">Paxillus involutus ATCC 200175</name>
    <dbReference type="NCBI Taxonomy" id="664439"/>
    <lineage>
        <taxon>Eukaryota</taxon>
        <taxon>Fungi</taxon>
        <taxon>Dikarya</taxon>
        <taxon>Basidiomycota</taxon>
        <taxon>Agaricomycotina</taxon>
        <taxon>Agaricomycetes</taxon>
        <taxon>Agaricomycetidae</taxon>
        <taxon>Boletales</taxon>
        <taxon>Paxilineae</taxon>
        <taxon>Paxillaceae</taxon>
        <taxon>Paxillus</taxon>
    </lineage>
</organism>
<dbReference type="AlphaFoldDB" id="A0A0C9TZ65"/>
<reference evidence="2" key="2">
    <citation type="submission" date="2015-01" db="EMBL/GenBank/DDBJ databases">
        <title>Evolutionary Origins and Diversification of the Mycorrhizal Mutualists.</title>
        <authorList>
            <consortium name="DOE Joint Genome Institute"/>
            <consortium name="Mycorrhizal Genomics Consortium"/>
            <person name="Kohler A."/>
            <person name="Kuo A."/>
            <person name="Nagy L.G."/>
            <person name="Floudas D."/>
            <person name="Copeland A."/>
            <person name="Barry K.W."/>
            <person name="Cichocki N."/>
            <person name="Veneault-Fourrey C."/>
            <person name="LaButti K."/>
            <person name="Lindquist E.A."/>
            <person name="Lipzen A."/>
            <person name="Lundell T."/>
            <person name="Morin E."/>
            <person name="Murat C."/>
            <person name="Riley R."/>
            <person name="Ohm R."/>
            <person name="Sun H."/>
            <person name="Tunlid A."/>
            <person name="Henrissat B."/>
            <person name="Grigoriev I.V."/>
            <person name="Hibbett D.S."/>
            <person name="Martin F."/>
        </authorList>
    </citation>
    <scope>NUCLEOTIDE SEQUENCE [LARGE SCALE GENOMIC DNA]</scope>
    <source>
        <strain evidence="2">ATCC 200175</strain>
    </source>
</reference>
<keyword evidence="2" id="KW-1185">Reference proteome</keyword>
<evidence type="ECO:0000313" key="1">
    <source>
        <dbReference type="EMBL" id="KIJ15633.1"/>
    </source>
</evidence>
<dbReference type="EMBL" id="KN819336">
    <property type="protein sequence ID" value="KIJ15633.1"/>
    <property type="molecule type" value="Genomic_DNA"/>
</dbReference>
<evidence type="ECO:0000313" key="2">
    <source>
        <dbReference type="Proteomes" id="UP000053647"/>
    </source>
</evidence>
<dbReference type="OrthoDB" id="3248728at2759"/>
<gene>
    <name evidence="1" type="ORF">PAXINDRAFT_169072</name>
</gene>
<reference evidence="1 2" key="1">
    <citation type="submission" date="2014-06" db="EMBL/GenBank/DDBJ databases">
        <authorList>
            <consortium name="DOE Joint Genome Institute"/>
            <person name="Kuo A."/>
            <person name="Kohler A."/>
            <person name="Nagy L.G."/>
            <person name="Floudas D."/>
            <person name="Copeland A."/>
            <person name="Barry K.W."/>
            <person name="Cichocki N."/>
            <person name="Veneault-Fourrey C."/>
            <person name="LaButti K."/>
            <person name="Lindquist E.A."/>
            <person name="Lipzen A."/>
            <person name="Lundell T."/>
            <person name="Morin E."/>
            <person name="Murat C."/>
            <person name="Sun H."/>
            <person name="Tunlid A."/>
            <person name="Henrissat B."/>
            <person name="Grigoriev I.V."/>
            <person name="Hibbett D.S."/>
            <person name="Martin F."/>
            <person name="Nordberg H.P."/>
            <person name="Cantor M.N."/>
            <person name="Hua S.X."/>
        </authorList>
    </citation>
    <scope>NUCLEOTIDE SEQUENCE [LARGE SCALE GENOMIC DNA]</scope>
    <source>
        <strain evidence="1 2">ATCC 200175</strain>
    </source>
</reference>
<name>A0A0C9TZ65_PAXIN</name>
<proteinExistence type="predicted"/>